<dbReference type="STRING" id="1520.LF65_01803"/>
<organism evidence="4 5">
    <name type="scientific">Clostridium beijerinckii</name>
    <name type="common">Clostridium MP</name>
    <dbReference type="NCBI Taxonomy" id="1520"/>
    <lineage>
        <taxon>Bacteria</taxon>
        <taxon>Bacillati</taxon>
        <taxon>Bacillota</taxon>
        <taxon>Clostridia</taxon>
        <taxon>Eubacteriales</taxon>
        <taxon>Clostridiaceae</taxon>
        <taxon>Clostridium</taxon>
    </lineage>
</organism>
<name>A0A0B5Q876_CLOBE</name>
<proteinExistence type="inferred from homology"/>
<reference evidence="5" key="1">
    <citation type="submission" date="2014-12" db="EMBL/GenBank/DDBJ databases">
        <title>Genome sequence of Clostridium beijerinckii strain 59B.</title>
        <authorList>
            <person name="Little G.T."/>
            <person name="Minton N.P."/>
        </authorList>
    </citation>
    <scope>NUCLEOTIDE SEQUENCE [LARGE SCALE GENOMIC DNA]</scope>
    <source>
        <strain evidence="5">59B</strain>
    </source>
</reference>
<sequence length="244" mass="27550">MKNNKGFFFVFIATIILGVLISMNFNFKGIQSYSQLNATEYQNAVEERAALYRDIGNLQEDNNEKKDKIRNYAQNDKKNDKILDDMKTQISDYKSFIGSNNVDGPGIILKINDGTTNALEENTDEINNKLLHDNDMALVLNELRVAGAEAISVNNHRILPWSGVICNWAFLGFDDGGMEYAPFNIYAIGDPEKLKAALLEDGSHVKQLMLRKLYVDIKVVDKIIMPPTTANSNVKYMSRDESKK</sequence>
<dbReference type="PANTHER" id="PTHR37313:SF2">
    <property type="entry name" value="UPF0749 PROTEIN YLXX"/>
    <property type="match status" value="1"/>
</dbReference>
<dbReference type="InterPro" id="IPR010273">
    <property type="entry name" value="DUF881"/>
</dbReference>
<keyword evidence="3" id="KW-0812">Transmembrane</keyword>
<evidence type="ECO:0000313" key="5">
    <source>
        <dbReference type="Proteomes" id="UP000031866"/>
    </source>
</evidence>
<comment type="similarity">
    <text evidence="1">Belongs to the UPF0749 family.</text>
</comment>
<feature type="coiled-coil region" evidence="2">
    <location>
        <begin position="41"/>
        <end position="75"/>
    </location>
</feature>
<dbReference type="Proteomes" id="UP000031866">
    <property type="component" value="Chromosome"/>
</dbReference>
<dbReference type="AlphaFoldDB" id="A0A0B5Q876"/>
<dbReference type="Gene3D" id="3.30.70.1880">
    <property type="entry name" value="Protein of unknown function DUF881"/>
    <property type="match status" value="1"/>
</dbReference>
<dbReference type="EMBL" id="CP010086">
    <property type="protein sequence ID" value="AJG98404.1"/>
    <property type="molecule type" value="Genomic_DNA"/>
</dbReference>
<evidence type="ECO:0000256" key="3">
    <source>
        <dbReference type="SAM" id="Phobius"/>
    </source>
</evidence>
<dbReference type="PANTHER" id="PTHR37313">
    <property type="entry name" value="UPF0749 PROTEIN RV1825"/>
    <property type="match status" value="1"/>
</dbReference>
<keyword evidence="2" id="KW-0175">Coiled coil</keyword>
<dbReference type="RefSeq" id="WP_041895728.1">
    <property type="nucleotide sequence ID" value="NZ_CP010086.2"/>
</dbReference>
<dbReference type="Pfam" id="PF05949">
    <property type="entry name" value="DUF881"/>
    <property type="match status" value="1"/>
</dbReference>
<dbReference type="OrthoDB" id="9776196at2"/>
<feature type="transmembrane region" description="Helical" evidence="3">
    <location>
        <begin position="6"/>
        <end position="27"/>
    </location>
</feature>
<keyword evidence="3" id="KW-0472">Membrane</keyword>
<dbReference type="KEGG" id="cbei:LF65_01803"/>
<protein>
    <submittedName>
        <fullName evidence="4">Division initiation protein</fullName>
    </submittedName>
</protein>
<evidence type="ECO:0000313" key="4">
    <source>
        <dbReference type="EMBL" id="AJG98404.1"/>
    </source>
</evidence>
<keyword evidence="3" id="KW-1133">Transmembrane helix</keyword>
<evidence type="ECO:0000256" key="1">
    <source>
        <dbReference type="ARBA" id="ARBA00009108"/>
    </source>
</evidence>
<accession>A0A0B5Q876</accession>
<evidence type="ECO:0000256" key="2">
    <source>
        <dbReference type="SAM" id="Coils"/>
    </source>
</evidence>
<gene>
    <name evidence="4" type="ORF">LF65_01803</name>
</gene>